<evidence type="ECO:0000256" key="2">
    <source>
        <dbReference type="ARBA" id="ARBA00019822"/>
    </source>
</evidence>
<dbReference type="SMART" id="SM00034">
    <property type="entry name" value="CLECT"/>
    <property type="match status" value="1"/>
</dbReference>
<gene>
    <name evidence="22" type="ORF">D9C73_005963</name>
</gene>
<keyword evidence="9" id="KW-0654">Proteoglycan</keyword>
<dbReference type="STRING" id="240159.A0A4U5U8M0"/>
<dbReference type="PANTHER" id="PTHR14789">
    <property type="entry name" value="CHONDROLECTIN VARIANT CHODLFDELTAE"/>
    <property type="match status" value="1"/>
</dbReference>
<evidence type="ECO:0000259" key="21">
    <source>
        <dbReference type="PROSITE" id="PS50041"/>
    </source>
</evidence>
<dbReference type="GO" id="GO:0030246">
    <property type="term" value="F:carbohydrate binding"/>
    <property type="evidence" value="ECO:0007669"/>
    <property type="project" value="UniProtKB-KW"/>
</dbReference>
<feature type="domain" description="EGF-like" evidence="20">
    <location>
        <begin position="416"/>
        <end position="453"/>
    </location>
</feature>
<dbReference type="InterPro" id="IPR057350">
    <property type="entry name" value="THBD"/>
</dbReference>
<comment type="caution">
    <text evidence="16">Lacks conserved residue(s) required for the propagation of feature annotation.</text>
</comment>
<dbReference type="Pfam" id="PF09064">
    <property type="entry name" value="EGF_Tme5"/>
    <property type="match status" value="1"/>
</dbReference>
<feature type="compositionally biased region" description="Polar residues" evidence="17">
    <location>
        <begin position="467"/>
        <end position="476"/>
    </location>
</feature>
<dbReference type="InterPro" id="IPR016186">
    <property type="entry name" value="C-type_lectin-like/link_sf"/>
</dbReference>
<dbReference type="Gene3D" id="3.10.100.10">
    <property type="entry name" value="Mannose-Binding Protein A, subunit A"/>
    <property type="match status" value="1"/>
</dbReference>
<evidence type="ECO:0000256" key="19">
    <source>
        <dbReference type="SAM" id="SignalP"/>
    </source>
</evidence>
<dbReference type="SUPFAM" id="SSF56436">
    <property type="entry name" value="C-type lectin-like"/>
    <property type="match status" value="1"/>
</dbReference>
<dbReference type="EMBL" id="CM014082">
    <property type="protein sequence ID" value="TKS70589.1"/>
    <property type="molecule type" value="Genomic_DNA"/>
</dbReference>
<dbReference type="PRINTS" id="PR00907">
    <property type="entry name" value="THRMBOMODULN"/>
</dbReference>
<evidence type="ECO:0000256" key="10">
    <source>
        <dbReference type="ARBA" id="ARBA00022989"/>
    </source>
</evidence>
<evidence type="ECO:0000313" key="22">
    <source>
        <dbReference type="EMBL" id="TKS70589.1"/>
    </source>
</evidence>
<comment type="function">
    <text evidence="14">Endothelial cell receptor that plays a critical role in regulating several physiological processes including hemostasis, coagulation, fibrinolysis, inflammation, and angiogenesis. Acts as a cofactor for thrombin activation of protein C/PROC on the surface of vascular endothelial cells leading to initiation of the activated protein C anticoagulant pathway. Also accelerates the activation of the plasma carboxypeptidase B2/CPB2, which catalyzes removal of C-terminal basic amino acids from its substrates including kinins or anaphylatoxins leading to fibrinolysis inhibition. Plays critical protective roles in changing the cleavage specificity of protease-activated receptor 1/PAR1, inhibiting endothelial cell permeability and inflammation. Suppresses inflammation distinctly from its anticoagulant cofactor activity by sequestering HMGB1 thereby preventing it from engaging cellular receptors such as RAGE and contributing to the inflammatory response.</text>
</comment>
<evidence type="ECO:0000259" key="20">
    <source>
        <dbReference type="PROSITE" id="PS50026"/>
    </source>
</evidence>
<dbReference type="PROSITE" id="PS01186">
    <property type="entry name" value="EGF_2"/>
    <property type="match status" value="3"/>
</dbReference>
<evidence type="ECO:0000256" key="1">
    <source>
        <dbReference type="ARBA" id="ARBA00004479"/>
    </source>
</evidence>
<dbReference type="InterPro" id="IPR016187">
    <property type="entry name" value="CTDL_fold"/>
</dbReference>
<evidence type="ECO:0000256" key="15">
    <source>
        <dbReference type="ARBA" id="ARBA00046453"/>
    </source>
</evidence>
<dbReference type="Pfam" id="PF25444">
    <property type="entry name" value="THBD"/>
    <property type="match status" value="1"/>
</dbReference>
<keyword evidence="13" id="KW-0325">Glycoprotein</keyword>
<feature type="signal peptide" evidence="19">
    <location>
        <begin position="1"/>
        <end position="21"/>
    </location>
</feature>
<dbReference type="InterPro" id="IPR015149">
    <property type="entry name" value="Tme5_EGF-like"/>
</dbReference>
<dbReference type="PROSITE" id="PS01187">
    <property type="entry name" value="EGF_CA"/>
    <property type="match status" value="2"/>
</dbReference>
<dbReference type="AlphaFoldDB" id="A0A4U5U8M0"/>
<dbReference type="InterPro" id="IPR049883">
    <property type="entry name" value="NOTCH1_EGF-like"/>
</dbReference>
<dbReference type="GO" id="GO:0004888">
    <property type="term" value="F:transmembrane signaling receptor activity"/>
    <property type="evidence" value="ECO:0007669"/>
    <property type="project" value="InterPro"/>
</dbReference>
<evidence type="ECO:0000256" key="8">
    <source>
        <dbReference type="ARBA" id="ARBA00022737"/>
    </source>
</evidence>
<evidence type="ECO:0000256" key="14">
    <source>
        <dbReference type="ARBA" id="ARBA00045242"/>
    </source>
</evidence>
<keyword evidence="7" id="KW-0430">Lectin</keyword>
<dbReference type="CDD" id="cd00054">
    <property type="entry name" value="EGF_CA"/>
    <property type="match status" value="2"/>
</dbReference>
<feature type="region of interest" description="Disordered" evidence="17">
    <location>
        <begin position="458"/>
        <end position="486"/>
    </location>
</feature>
<evidence type="ECO:0000256" key="11">
    <source>
        <dbReference type="ARBA" id="ARBA00023136"/>
    </source>
</evidence>
<keyword evidence="6 19" id="KW-0732">Signal</keyword>
<dbReference type="InterPro" id="IPR001881">
    <property type="entry name" value="EGF-like_Ca-bd_dom"/>
</dbReference>
<keyword evidence="5 18" id="KW-0812">Transmembrane</keyword>
<keyword evidence="12" id="KW-1015">Disulfide bond</keyword>
<evidence type="ECO:0000256" key="17">
    <source>
        <dbReference type="SAM" id="MobiDB-lite"/>
    </source>
</evidence>
<feature type="domain" description="C-type lectin" evidence="21">
    <location>
        <begin position="30"/>
        <end position="147"/>
    </location>
</feature>
<name>A0A4U5U8M0_COLLU</name>
<evidence type="ECO:0000256" key="7">
    <source>
        <dbReference type="ARBA" id="ARBA00022734"/>
    </source>
</evidence>
<keyword evidence="10 18" id="KW-1133">Transmembrane helix</keyword>
<dbReference type="GO" id="GO:0016020">
    <property type="term" value="C:membrane"/>
    <property type="evidence" value="ECO:0007669"/>
    <property type="project" value="UniProtKB-SubCell"/>
</dbReference>
<keyword evidence="23" id="KW-1185">Reference proteome</keyword>
<dbReference type="InterPro" id="IPR051505">
    <property type="entry name" value="C-type_lectin_domain"/>
</dbReference>
<keyword evidence="3 16" id="KW-0245">EGF-like domain</keyword>
<keyword evidence="8" id="KW-0677">Repeat</keyword>
<comment type="subunit">
    <text evidence="15">Interacts with ITGAL, ITGAM and ITGB2. Interacts with thrombin/F2; this interaction switches the specificity of thrombin from a procoagulant to an anticoagulant and antifibrinolytic protease. Interacts with ANGP1 and ANGP2; these interactions significantly inhibit the generation of activated PC and TAFIa/CPB2 by the thrombin/thrombomodulin complex. Interacts with PF4; this interaction enhances generation of activated protein C. Interacts with HMGB1; this interaction inhibits HMGB1 inflammatory activity.</text>
</comment>
<dbReference type="PROSITE" id="PS00010">
    <property type="entry name" value="ASX_HYDROXYL"/>
    <property type="match status" value="2"/>
</dbReference>
<proteinExistence type="predicted"/>
<keyword evidence="11 18" id="KW-0472">Membrane</keyword>
<dbReference type="GO" id="GO:0005509">
    <property type="term" value="F:calcium ion binding"/>
    <property type="evidence" value="ECO:0007669"/>
    <property type="project" value="InterPro"/>
</dbReference>
<dbReference type="PROSITE" id="PS50041">
    <property type="entry name" value="C_TYPE_LECTIN_2"/>
    <property type="match status" value="1"/>
</dbReference>
<dbReference type="Gene3D" id="2.10.25.10">
    <property type="entry name" value="Laminin"/>
    <property type="match status" value="5"/>
</dbReference>
<dbReference type="SMART" id="SM00179">
    <property type="entry name" value="EGF_CA"/>
    <property type="match status" value="4"/>
</dbReference>
<dbReference type="InterPro" id="IPR001304">
    <property type="entry name" value="C-type_lectin-like"/>
</dbReference>
<feature type="transmembrane region" description="Helical" evidence="18">
    <location>
        <begin position="494"/>
        <end position="515"/>
    </location>
</feature>
<evidence type="ECO:0000256" key="18">
    <source>
        <dbReference type="SAM" id="Phobius"/>
    </source>
</evidence>
<feature type="chain" id="PRO_5020744762" description="Thrombomodulin" evidence="19">
    <location>
        <begin position="22"/>
        <end position="548"/>
    </location>
</feature>
<dbReference type="InterPro" id="IPR009030">
    <property type="entry name" value="Growth_fac_rcpt_cys_sf"/>
</dbReference>
<dbReference type="PANTHER" id="PTHR14789:SF9">
    <property type="entry name" value="THROMBOMODULIN"/>
    <property type="match status" value="1"/>
</dbReference>
<keyword evidence="4" id="KW-0597">Phosphoprotein</keyword>
<evidence type="ECO:0000256" key="16">
    <source>
        <dbReference type="PROSITE-ProRule" id="PRU00076"/>
    </source>
</evidence>
<dbReference type="PROSITE" id="PS50026">
    <property type="entry name" value="EGF_3"/>
    <property type="match status" value="2"/>
</dbReference>
<evidence type="ECO:0000256" key="5">
    <source>
        <dbReference type="ARBA" id="ARBA00022692"/>
    </source>
</evidence>
<dbReference type="InterPro" id="IPR000152">
    <property type="entry name" value="EGF-type_Asp/Asn_hydroxyl_site"/>
</dbReference>
<dbReference type="InterPro" id="IPR000742">
    <property type="entry name" value="EGF"/>
</dbReference>
<feature type="domain" description="EGF-like" evidence="20">
    <location>
        <begin position="338"/>
        <end position="377"/>
    </location>
</feature>
<evidence type="ECO:0000256" key="9">
    <source>
        <dbReference type="ARBA" id="ARBA00022974"/>
    </source>
</evidence>
<dbReference type="SUPFAM" id="SSF57184">
    <property type="entry name" value="Growth factor receptor domain"/>
    <property type="match status" value="2"/>
</dbReference>
<dbReference type="Proteomes" id="UP000298787">
    <property type="component" value="Chromosome 5"/>
</dbReference>
<reference evidence="22 23" key="1">
    <citation type="submission" date="2019-01" db="EMBL/GenBank/DDBJ databases">
        <title>Genome Assembly of Collichthys lucidus.</title>
        <authorList>
            <person name="Cai M."/>
            <person name="Xiao S."/>
        </authorList>
    </citation>
    <scope>NUCLEOTIDE SEQUENCE [LARGE SCALE GENOMIC DNA]</scope>
    <source>
        <strain evidence="22">JT15FE1705JMU</strain>
        <tissue evidence="22">Muscle</tissue>
    </source>
</reference>
<evidence type="ECO:0000313" key="23">
    <source>
        <dbReference type="Proteomes" id="UP000298787"/>
    </source>
</evidence>
<evidence type="ECO:0000256" key="3">
    <source>
        <dbReference type="ARBA" id="ARBA00022536"/>
    </source>
</evidence>
<evidence type="ECO:0000256" key="13">
    <source>
        <dbReference type="ARBA" id="ARBA00023180"/>
    </source>
</evidence>
<evidence type="ECO:0000256" key="4">
    <source>
        <dbReference type="ARBA" id="ARBA00022553"/>
    </source>
</evidence>
<protein>
    <recommendedName>
        <fullName evidence="2">Thrombomodulin</fullName>
    </recommendedName>
</protein>
<organism evidence="22 23">
    <name type="scientific">Collichthys lucidus</name>
    <name type="common">Big head croaker</name>
    <name type="synonym">Sciaena lucida</name>
    <dbReference type="NCBI Taxonomy" id="240159"/>
    <lineage>
        <taxon>Eukaryota</taxon>
        <taxon>Metazoa</taxon>
        <taxon>Chordata</taxon>
        <taxon>Craniata</taxon>
        <taxon>Vertebrata</taxon>
        <taxon>Euteleostomi</taxon>
        <taxon>Actinopterygii</taxon>
        <taxon>Neopterygii</taxon>
        <taxon>Teleostei</taxon>
        <taxon>Neoteleostei</taxon>
        <taxon>Acanthomorphata</taxon>
        <taxon>Eupercaria</taxon>
        <taxon>Sciaenidae</taxon>
        <taxon>Collichthys</taxon>
    </lineage>
</organism>
<dbReference type="PIRSF" id="PIRSF001775">
    <property type="entry name" value="CD93/CD141"/>
    <property type="match status" value="1"/>
</dbReference>
<dbReference type="SMART" id="SM00181">
    <property type="entry name" value="EGF"/>
    <property type="match status" value="6"/>
</dbReference>
<dbReference type="InterPro" id="IPR018097">
    <property type="entry name" value="EGF_Ca-bd_CS"/>
</dbReference>
<evidence type="ECO:0000256" key="6">
    <source>
        <dbReference type="ARBA" id="ARBA00022729"/>
    </source>
</evidence>
<evidence type="ECO:0000256" key="12">
    <source>
        <dbReference type="ARBA" id="ARBA00023157"/>
    </source>
</evidence>
<accession>A0A4U5U8M0</accession>
<comment type="subcellular location">
    <subcellularLocation>
        <location evidence="1">Membrane</location>
        <topology evidence="1">Single-pass type I membrane protein</topology>
    </subcellularLocation>
</comment>
<sequence length="548" mass="59922">MKDVTRLFVVLLTFLMGRAGGMVPDSGYCIGNQCFTVYQVDHDYMAAQNQCGDDGGHLMTVRSTVARDVLSILLGNSVGRFWIGLHRTSWCPDDATPLKGFQWVTKDTESDYINWAPGFDSSCSSHRCVSVSKVDDFKWSQEPCDEEAAGFLCEHTFTQTCKSLDAEVGETVTYTTPLRFGGEDLLSLPHGSTAIRMPAETKYVCAEAQWLQAPWNCEIFEGGCEYKCAVDSNHAPSCYCPAGQTVNPANKVTCEVIPDDPCVSLRCAHACVQKGASYECFCDHGFELAQDGRSCVDFNDCTDKRLCPGENFMCLNTVGGFECVCKGGFRLIDGKCVDVDECVSAPCEHICNNNPGSYTCSCYEGYKENPASPNNCILHCGKTECVAECDPNDKYQCFCPNGYVSEEREHETFCIDIDECSFFYCDQDCKNTFGSYVCSCSPGYTLVKQYKCEKIDDDSDGDGGSGATTTSNTPYDTSPVPNPGPTRKPSGVTVGAFVGIIVCTVFFVVLVVFLVHHLLCSRGKMESAAALKVTEEEAHGLHNVKSDT</sequence>
<dbReference type="Pfam" id="PF07645">
    <property type="entry name" value="EGF_CA"/>
    <property type="match status" value="3"/>
</dbReference>
<dbReference type="Pfam" id="PF00059">
    <property type="entry name" value="Lectin_C"/>
    <property type="match status" value="1"/>
</dbReference>